<organism evidence="1 2">
    <name type="scientific">Forsythia ovata</name>
    <dbReference type="NCBI Taxonomy" id="205694"/>
    <lineage>
        <taxon>Eukaryota</taxon>
        <taxon>Viridiplantae</taxon>
        <taxon>Streptophyta</taxon>
        <taxon>Embryophyta</taxon>
        <taxon>Tracheophyta</taxon>
        <taxon>Spermatophyta</taxon>
        <taxon>Magnoliopsida</taxon>
        <taxon>eudicotyledons</taxon>
        <taxon>Gunneridae</taxon>
        <taxon>Pentapetalae</taxon>
        <taxon>asterids</taxon>
        <taxon>lamiids</taxon>
        <taxon>Lamiales</taxon>
        <taxon>Oleaceae</taxon>
        <taxon>Forsythieae</taxon>
        <taxon>Forsythia</taxon>
    </lineage>
</organism>
<accession>A0ABD1UV94</accession>
<dbReference type="EMBL" id="JBFOLJ010000006">
    <property type="protein sequence ID" value="KAL2528989.1"/>
    <property type="molecule type" value="Genomic_DNA"/>
</dbReference>
<comment type="caution">
    <text evidence="1">The sequence shown here is derived from an EMBL/GenBank/DDBJ whole genome shotgun (WGS) entry which is preliminary data.</text>
</comment>
<protein>
    <submittedName>
        <fullName evidence="1">Uncharacterized protein</fullName>
    </submittedName>
</protein>
<evidence type="ECO:0000313" key="2">
    <source>
        <dbReference type="Proteomes" id="UP001604277"/>
    </source>
</evidence>
<name>A0ABD1UV94_9LAMI</name>
<dbReference type="Proteomes" id="UP001604277">
    <property type="component" value="Unassembled WGS sequence"/>
</dbReference>
<dbReference type="AlphaFoldDB" id="A0ABD1UV94"/>
<gene>
    <name evidence="1" type="ORF">Fot_21590</name>
</gene>
<sequence>MEEVEKMEETLKRRIQKQTRSSSWKFRRFLSDVEGSVSESGSEQSESPDNEEFLTVNSIKGNLSYSLHVQIRLSSLSLKGEWWNAMDLNGDNVTNFEFTEIFDSGSHLRNYQSKLCEYSPA</sequence>
<evidence type="ECO:0000313" key="1">
    <source>
        <dbReference type="EMBL" id="KAL2528989.1"/>
    </source>
</evidence>
<proteinExistence type="predicted"/>
<reference evidence="2" key="1">
    <citation type="submission" date="2024-07" db="EMBL/GenBank/DDBJ databases">
        <title>Two chromosome-level genome assemblies of Korean endemic species Abeliophyllum distichum and Forsythia ovata (Oleaceae).</title>
        <authorList>
            <person name="Jang H."/>
        </authorList>
    </citation>
    <scope>NUCLEOTIDE SEQUENCE [LARGE SCALE GENOMIC DNA]</scope>
</reference>
<keyword evidence="2" id="KW-1185">Reference proteome</keyword>